<dbReference type="InterPro" id="IPR035897">
    <property type="entry name" value="Toll_tir_struct_dom_sf"/>
</dbReference>
<evidence type="ECO:0000313" key="3">
    <source>
        <dbReference type="EMBL" id="ACV33876.1"/>
    </source>
</evidence>
<dbReference type="eggNOG" id="COG2815">
    <property type="taxonomic scope" value="Bacteria"/>
</dbReference>
<keyword evidence="1" id="KW-0677">Repeat</keyword>
<dbReference type="EMBL" id="CP001715">
    <property type="protein sequence ID" value="ACV33876.1"/>
    <property type="molecule type" value="Genomic_DNA"/>
</dbReference>
<dbReference type="eggNOG" id="COG5635">
    <property type="taxonomic scope" value="Bacteria"/>
</dbReference>
<dbReference type="PANTHER" id="PTHR19860:SF40">
    <property type="entry name" value="WD40 REPEAT-CONTAINING PROTEIN"/>
    <property type="match status" value="1"/>
</dbReference>
<dbReference type="SUPFAM" id="SSF52200">
    <property type="entry name" value="Toll/Interleukin receptor TIR domain"/>
    <property type="match status" value="1"/>
</dbReference>
<dbReference type="Pfam" id="PF13676">
    <property type="entry name" value="TIR_2"/>
    <property type="match status" value="1"/>
</dbReference>
<dbReference type="SUPFAM" id="SSF52540">
    <property type="entry name" value="P-loop containing nucleoside triphosphate hydrolases"/>
    <property type="match status" value="1"/>
</dbReference>
<dbReference type="PANTHER" id="PTHR19860">
    <property type="entry name" value="DDB1- AND CUL4-ASSOCIATED FACTOR 12-RELATED"/>
    <property type="match status" value="1"/>
</dbReference>
<evidence type="ECO:0000256" key="1">
    <source>
        <dbReference type="ARBA" id="ARBA00022737"/>
    </source>
</evidence>
<accession>C7RLI2</accession>
<feature type="domain" description="TIR" evidence="2">
    <location>
        <begin position="9"/>
        <end position="118"/>
    </location>
</feature>
<dbReference type="InterPro" id="IPR051191">
    <property type="entry name" value="DCAF12"/>
</dbReference>
<dbReference type="Gene3D" id="3.40.50.10140">
    <property type="entry name" value="Toll/interleukin-1 receptor homology (TIR) domain"/>
    <property type="match status" value="1"/>
</dbReference>
<dbReference type="InterPro" id="IPR027417">
    <property type="entry name" value="P-loop_NTPase"/>
</dbReference>
<sequence>MPNAEFDLFISYRRSDSAGHARALYRDLCRRFDKQRIFFDRESIEAGSVFPDRLREGIDACRVLLALIAPGWLDAKNAAGQRRLDSEDDFVRQEIAGALRLGRHVIPVLFDDTPMPDAGQLPEVLWPLAACDALLLRGKNFEYDVQLEELIRLLAAVPGMPVPLPAGAGVVIGAGLDFDVYRRTPYVLIRLRAPLRAAFQPLIDDRTRFFAGRRQVVERIMQFTSRDEGGYLVITAPPGFGKTALMANLVAATPEAFAYHFFAPVYGEETLDEKFFLQNVLQQMAAWHGHNAELPEAINELRALYQTFVDTPLEHDQVLVLDGLDEVAHWQLAPYLGRRLPAHLHLVVTLRDVGQDWLRDYAFPADQVTPLALGGLDRDDIRQLFAGLGAAGARIAGNPVLLEQIVDRAAYADAPGLGADPFYVRFLAEDVAAAEVTPEQIADQPRGLDAYLDRWWKQIVQLAGDAPLRDLFGTLAAALGPIARGDLEAINASLRDDWAGDFFEQVLSRVRRLVRRDGAGRYGLAHPRLRQYVADPRRIGKINDYRGRVLEYCRRWPEHRSPYALTCLGTHLAEAGHLDELARLFSSEWLAAQWSILHTWAALIADIERVAKALLALPAPDYPRILGLVVARQTARELMLGFPDEVYVAWTAQGESERALACLGALGKTGARAINPLLAVAGKLLEVHREGADDHAEQAAELLQQVIDQLPLVRRTNEQHQIVSALAALLPRERGLPELRRLQLLRQAVEFAERADDLVLRAAALGSLASALAASSTDREQARPLLDRARTALAGIDFPADRAFVFASQLPALQILAPATVLPELTALVNQGKALLQHGSLAKSPLIRLLERWRPGDGEQRQETIALLCRLAALYLDTTVADYAGVALSVIVPDLCWLGRVDLASDLVERCWAADAVEGARIVAYAIDTLEELLPEKVSAWLVAAAPLTDPAHHDMPINRELFTAAVANARAATGDWHGALELAATLRGSERADALVGLLRRLGAASQVEATQRESLVDEILALAGDADEAARNDGMARVVAVAAQVLGGAAGSRGEALLAQATALCLARLPEGDLDELRRLLAVALHADGASAEALRVVSGMTWVDGVAATLTFLAQAMAADPGRRDAYVEVLIEQLAERAGAALYGDALRAAAPLVVGLARQQAPLAGVLAEAISQGLGALRLDDQIEVVATLAAGLCLVDADRGASQYGRLLDWIDSLRAQGYAMAAAAIARFIVQLASVAEPLGDRLAPLVDRVRAVAADFTDDADAISVRGALCLFDVRQGCAAVRDGLQALLPAVATLAAAGPRALYLTRMFADLVGRRSGRHEAQARAVAALAEAVVRCAHPCPAEASRVIADCLEQALTIHTEDDRAQALIDIFGKLPAGPAGWSRRIEGPVASVLARTQIADGERFVDVCAAAVAAMCACDDVDAAERLARQASDPDLRDRLLSDIERERERLTLGELSDFERAFVAIGNGQLAHAVLHSVKVENDSANILGYLVEALVVEEWGTERERLLAEFLPQVAAPLRALHGTAAIARLLAELEAVDGAFLAAASIVGKGGGQRIG</sequence>
<dbReference type="GO" id="GO:0007165">
    <property type="term" value="P:signal transduction"/>
    <property type="evidence" value="ECO:0007669"/>
    <property type="project" value="InterPro"/>
</dbReference>
<dbReference type="OrthoDB" id="574237at2"/>
<dbReference type="Gene3D" id="3.40.50.300">
    <property type="entry name" value="P-loop containing nucleotide triphosphate hydrolases"/>
    <property type="match status" value="1"/>
</dbReference>
<dbReference type="KEGG" id="app:CAP2UW1_0525"/>
<name>C7RLI2_ACCRE</name>
<dbReference type="HOGENOM" id="CLU_245499_0_0_4"/>
<proteinExistence type="predicted"/>
<reference evidence="3" key="2">
    <citation type="submission" date="2009-09" db="EMBL/GenBank/DDBJ databases">
        <title>Complete sequence of chromosome of Candidatus Accumulibacter phosphatis clade IIA str. UW-1.</title>
        <authorList>
            <consortium name="US DOE Joint Genome Institute"/>
            <person name="Martin H.G."/>
            <person name="Ivanova N."/>
            <person name="Kunin V."/>
            <person name="Warnecke F."/>
            <person name="Barry K."/>
            <person name="He S."/>
            <person name="Salamov A."/>
            <person name="Szeto E."/>
            <person name="Dalin E."/>
            <person name="Pangilinan J.L."/>
            <person name="Lapidus A."/>
            <person name="Lowry S."/>
            <person name="Kyrpides N.C."/>
            <person name="McMahon K.D."/>
            <person name="Hugenholtz P."/>
        </authorList>
    </citation>
    <scope>NUCLEOTIDE SEQUENCE [LARGE SCALE GENOMIC DNA]</scope>
    <source>
        <strain evidence="3">UW-1</strain>
    </source>
</reference>
<reference evidence="3" key="1">
    <citation type="submission" date="2009-08" db="EMBL/GenBank/DDBJ databases">
        <authorList>
            <consortium name="US DOE Joint Genome Institute"/>
            <person name="Lucas S."/>
            <person name="Copeland A."/>
            <person name="Lapidus A."/>
            <person name="Glavina del Rio T."/>
            <person name="Dalin E."/>
            <person name="Tice H."/>
            <person name="Bruce D."/>
            <person name="Barry K."/>
            <person name="Pitluck S."/>
            <person name="Lowry S."/>
            <person name="Larimer F."/>
            <person name="Land M."/>
            <person name="Hauser L."/>
            <person name="Kyrpides N."/>
            <person name="Ivanova N."/>
            <person name="McMahon K.D."/>
            <person name="Hugenholtz P."/>
        </authorList>
    </citation>
    <scope>NUCLEOTIDE SEQUENCE</scope>
    <source>
        <strain evidence="3">UW-1</strain>
    </source>
</reference>
<organism evidence="3">
    <name type="scientific">Accumulibacter regalis</name>
    <dbReference type="NCBI Taxonomy" id="522306"/>
    <lineage>
        <taxon>Bacteria</taxon>
        <taxon>Pseudomonadati</taxon>
        <taxon>Pseudomonadota</taxon>
        <taxon>Betaproteobacteria</taxon>
        <taxon>Candidatus Accumulibacter</taxon>
    </lineage>
</organism>
<evidence type="ECO:0000259" key="2">
    <source>
        <dbReference type="Pfam" id="PF13676"/>
    </source>
</evidence>
<dbReference type="InterPro" id="IPR000157">
    <property type="entry name" value="TIR_dom"/>
</dbReference>
<dbReference type="STRING" id="522306.CAP2UW1_0525"/>
<gene>
    <name evidence="3" type="ordered locus">CAP2UW1_0525</name>
</gene>
<protein>
    <recommendedName>
        <fullName evidence="2">TIR domain-containing protein</fullName>
    </recommendedName>
</protein>